<feature type="compositionally biased region" description="Polar residues" evidence="1">
    <location>
        <begin position="79"/>
        <end position="93"/>
    </location>
</feature>
<sequence>MKGREAFQEVDYKAVFGTMVKWAAGIDQVDRDDELTGLPVFGKKTHGKTPQRRIQTSGRAGIHGWRNAAWSGKRHDVSPNLSASGFRSTSKAHSTAVRRRSITPKSLAKCLPDC</sequence>
<feature type="region of interest" description="Disordered" evidence="1">
    <location>
        <begin position="73"/>
        <end position="99"/>
    </location>
</feature>
<gene>
    <name evidence="2" type="ORF">AGR7C_pAt0122</name>
</gene>
<organism evidence="2 3">
    <name type="scientific">Agrobacterium deltaense Zutra 3/1</name>
    <dbReference type="NCBI Taxonomy" id="1183427"/>
    <lineage>
        <taxon>Bacteria</taxon>
        <taxon>Pseudomonadati</taxon>
        <taxon>Pseudomonadota</taxon>
        <taxon>Alphaproteobacteria</taxon>
        <taxon>Hyphomicrobiales</taxon>
        <taxon>Rhizobiaceae</taxon>
        <taxon>Rhizobium/Agrobacterium group</taxon>
        <taxon>Agrobacterium</taxon>
    </lineage>
</organism>
<evidence type="ECO:0000313" key="3">
    <source>
        <dbReference type="Proteomes" id="UP000191987"/>
    </source>
</evidence>
<name>A0A1S7S3G5_9HYPH</name>
<dbReference type="EMBL" id="FBWG01000049">
    <property type="protein sequence ID" value="CUX61837.1"/>
    <property type="molecule type" value="Genomic_DNA"/>
</dbReference>
<dbReference type="AlphaFoldDB" id="A0A1S7S3G5"/>
<evidence type="ECO:0000313" key="2">
    <source>
        <dbReference type="EMBL" id="CUX61837.1"/>
    </source>
</evidence>
<dbReference type="Proteomes" id="UP000191987">
    <property type="component" value="Unassembled WGS sequence"/>
</dbReference>
<accession>A0A1S7S3G5</accession>
<proteinExistence type="predicted"/>
<protein>
    <submittedName>
        <fullName evidence="2">Uncharacterized protein</fullName>
    </submittedName>
</protein>
<evidence type="ECO:0000256" key="1">
    <source>
        <dbReference type="SAM" id="MobiDB-lite"/>
    </source>
</evidence>
<reference evidence="2 3" key="1">
    <citation type="submission" date="2016-01" db="EMBL/GenBank/DDBJ databases">
        <authorList>
            <person name="Oliw E.H."/>
        </authorList>
    </citation>
    <scope>NUCLEOTIDE SEQUENCE [LARGE SCALE GENOMIC DNA]</scope>
    <source>
        <strain evidence="2 3">Zutra 3-1</strain>
    </source>
</reference>